<dbReference type="PROSITE" id="PS50089">
    <property type="entry name" value="ZF_RING_2"/>
    <property type="match status" value="1"/>
</dbReference>
<reference evidence="5" key="1">
    <citation type="journal article" date="2023" name="Mol. Biol. Evol.">
        <title>Third-Generation Sequencing Reveals the Adaptive Role of the Epigenome in Three Deep-Sea Polychaetes.</title>
        <authorList>
            <person name="Perez M."/>
            <person name="Aroh O."/>
            <person name="Sun Y."/>
            <person name="Lan Y."/>
            <person name="Juniper S.K."/>
            <person name="Young C.R."/>
            <person name="Angers B."/>
            <person name="Qian P.Y."/>
        </authorList>
    </citation>
    <scope>NUCLEOTIDE SEQUENCE</scope>
    <source>
        <strain evidence="5">P08H-3</strain>
    </source>
</reference>
<keyword evidence="1 3" id="KW-0479">Metal-binding</keyword>
<organism evidence="5 6">
    <name type="scientific">Paralvinella palmiformis</name>
    <dbReference type="NCBI Taxonomy" id="53620"/>
    <lineage>
        <taxon>Eukaryota</taxon>
        <taxon>Metazoa</taxon>
        <taxon>Spiralia</taxon>
        <taxon>Lophotrochozoa</taxon>
        <taxon>Annelida</taxon>
        <taxon>Polychaeta</taxon>
        <taxon>Sedentaria</taxon>
        <taxon>Canalipalpata</taxon>
        <taxon>Terebellida</taxon>
        <taxon>Terebelliformia</taxon>
        <taxon>Alvinellidae</taxon>
        <taxon>Paralvinella</taxon>
    </lineage>
</organism>
<dbReference type="InterPro" id="IPR013083">
    <property type="entry name" value="Znf_RING/FYVE/PHD"/>
</dbReference>
<evidence type="ECO:0000256" key="3">
    <source>
        <dbReference type="PROSITE-ProRule" id="PRU00175"/>
    </source>
</evidence>
<protein>
    <recommendedName>
        <fullName evidence="4">RING-type domain-containing protein</fullName>
    </recommendedName>
</protein>
<dbReference type="AlphaFoldDB" id="A0AAD9IS40"/>
<name>A0AAD9IS40_9ANNE</name>
<dbReference type="GO" id="GO:0008270">
    <property type="term" value="F:zinc ion binding"/>
    <property type="evidence" value="ECO:0007669"/>
    <property type="project" value="UniProtKB-KW"/>
</dbReference>
<dbReference type="Proteomes" id="UP001208570">
    <property type="component" value="Unassembled WGS sequence"/>
</dbReference>
<dbReference type="Gene3D" id="3.30.40.10">
    <property type="entry name" value="Zinc/RING finger domain, C3HC4 (zinc finger)"/>
    <property type="match status" value="1"/>
</dbReference>
<feature type="domain" description="RING-type" evidence="4">
    <location>
        <begin position="42"/>
        <end position="75"/>
    </location>
</feature>
<dbReference type="InterPro" id="IPR001841">
    <property type="entry name" value="Znf_RING"/>
</dbReference>
<evidence type="ECO:0000313" key="6">
    <source>
        <dbReference type="Proteomes" id="UP001208570"/>
    </source>
</evidence>
<accession>A0AAD9IS40</accession>
<evidence type="ECO:0000256" key="2">
    <source>
        <dbReference type="ARBA" id="ARBA00022833"/>
    </source>
</evidence>
<keyword evidence="6" id="KW-1185">Reference proteome</keyword>
<dbReference type="EMBL" id="JAODUP010001724">
    <property type="protein sequence ID" value="KAK2139548.1"/>
    <property type="molecule type" value="Genomic_DNA"/>
</dbReference>
<dbReference type="Pfam" id="PF13920">
    <property type="entry name" value="zf-C3HC4_3"/>
    <property type="match status" value="1"/>
</dbReference>
<evidence type="ECO:0000259" key="4">
    <source>
        <dbReference type="PROSITE" id="PS50089"/>
    </source>
</evidence>
<comment type="caution">
    <text evidence="5">The sequence shown here is derived from an EMBL/GenBank/DDBJ whole genome shotgun (WGS) entry which is preliminary data.</text>
</comment>
<keyword evidence="2" id="KW-0862">Zinc</keyword>
<sequence length="91" mass="10550">MEMYKLPGNDTDATRFNNVVAVLVPRSKEWYERQIQTLRTMCQYCYKARASILLLPCAHVSCCKDCLPLIRRCPVSTCNKIVRGTKEIFFV</sequence>
<proteinExistence type="predicted"/>
<gene>
    <name evidence="5" type="ORF">LSH36_1702g00011</name>
</gene>
<evidence type="ECO:0000313" key="5">
    <source>
        <dbReference type="EMBL" id="KAK2139548.1"/>
    </source>
</evidence>
<evidence type="ECO:0000256" key="1">
    <source>
        <dbReference type="ARBA" id="ARBA00022771"/>
    </source>
</evidence>
<keyword evidence="1 3" id="KW-0863">Zinc-finger</keyword>